<name>A0A1X2J009_9FUNG</name>
<comment type="caution">
    <text evidence="1">The sequence shown here is derived from an EMBL/GenBank/DDBJ whole genome shotgun (WGS) entry which is preliminary data.</text>
</comment>
<dbReference type="AlphaFoldDB" id="A0A1X2J009"/>
<dbReference type="Proteomes" id="UP000193560">
    <property type="component" value="Unassembled WGS sequence"/>
</dbReference>
<dbReference type="STRING" id="90262.A0A1X2J009"/>
<sequence length="196" mass="22513">MLSYIDAQSQNTEPAWQDTPLHAFHSIDPETETQTQQYNEFFSDPVTTTSSNEGANIQDCDPMVSQLSMSHLAPLVDLHMHFQDLPAFIHHPDFDHFAYCWMESQHYIGLSKYIECRPTAMAWFASSSIQLSSIVSNYPHSVPNEDSEASTPHIKAAYQRLVHYFDVMHKVIDTIEHGRLMNRSPQEVMLPIFNQL</sequence>
<evidence type="ECO:0000313" key="2">
    <source>
        <dbReference type="Proteomes" id="UP000193560"/>
    </source>
</evidence>
<protein>
    <submittedName>
        <fullName evidence="1">Uncharacterized protein</fullName>
    </submittedName>
</protein>
<keyword evidence="2" id="KW-1185">Reference proteome</keyword>
<dbReference type="EMBL" id="MCGE01000001">
    <property type="protein sequence ID" value="ORZ25125.1"/>
    <property type="molecule type" value="Genomic_DNA"/>
</dbReference>
<proteinExistence type="predicted"/>
<reference evidence="1 2" key="1">
    <citation type="submission" date="2016-07" db="EMBL/GenBank/DDBJ databases">
        <title>Pervasive Adenine N6-methylation of Active Genes in Fungi.</title>
        <authorList>
            <consortium name="DOE Joint Genome Institute"/>
            <person name="Mondo S.J."/>
            <person name="Dannebaum R.O."/>
            <person name="Kuo R.C."/>
            <person name="Labutti K."/>
            <person name="Haridas S."/>
            <person name="Kuo A."/>
            <person name="Salamov A."/>
            <person name="Ahrendt S.R."/>
            <person name="Lipzen A."/>
            <person name="Sullivan W."/>
            <person name="Andreopoulos W.B."/>
            <person name="Clum A."/>
            <person name="Lindquist E."/>
            <person name="Daum C."/>
            <person name="Ramamoorthy G.K."/>
            <person name="Gryganskyi A."/>
            <person name="Culley D."/>
            <person name="Magnuson J.K."/>
            <person name="James T.Y."/>
            <person name="O'Malley M.A."/>
            <person name="Stajich J.E."/>
            <person name="Spatafora J.W."/>
            <person name="Visel A."/>
            <person name="Grigoriev I.V."/>
        </authorList>
    </citation>
    <scope>NUCLEOTIDE SEQUENCE [LARGE SCALE GENOMIC DNA]</scope>
    <source>
        <strain evidence="1 2">NRRL 1336</strain>
    </source>
</reference>
<evidence type="ECO:0000313" key="1">
    <source>
        <dbReference type="EMBL" id="ORZ25125.1"/>
    </source>
</evidence>
<accession>A0A1X2J009</accession>
<organism evidence="1 2">
    <name type="scientific">Absidia repens</name>
    <dbReference type="NCBI Taxonomy" id="90262"/>
    <lineage>
        <taxon>Eukaryota</taxon>
        <taxon>Fungi</taxon>
        <taxon>Fungi incertae sedis</taxon>
        <taxon>Mucoromycota</taxon>
        <taxon>Mucoromycotina</taxon>
        <taxon>Mucoromycetes</taxon>
        <taxon>Mucorales</taxon>
        <taxon>Cunninghamellaceae</taxon>
        <taxon>Absidia</taxon>
    </lineage>
</organism>
<gene>
    <name evidence="1" type="ORF">BCR42DRAFT_399426</name>
</gene>